<feature type="chain" id="PRO_5013121778" evidence="1">
    <location>
        <begin position="24"/>
        <end position="342"/>
    </location>
</feature>
<dbReference type="AlphaFoldDB" id="A0A226X799"/>
<dbReference type="EMBL" id="MTHB01000042">
    <property type="protein sequence ID" value="OXC79311.1"/>
    <property type="molecule type" value="Genomic_DNA"/>
</dbReference>
<evidence type="ECO:0000313" key="2">
    <source>
        <dbReference type="EMBL" id="OXC79311.1"/>
    </source>
</evidence>
<gene>
    <name evidence="2" type="ORF">BSU04_07275</name>
</gene>
<proteinExistence type="predicted"/>
<feature type="signal peptide" evidence="1">
    <location>
        <begin position="1"/>
        <end position="23"/>
    </location>
</feature>
<evidence type="ECO:0000313" key="3">
    <source>
        <dbReference type="Proteomes" id="UP000214720"/>
    </source>
</evidence>
<reference evidence="3" key="1">
    <citation type="submission" date="2017-01" db="EMBL/GenBank/DDBJ databases">
        <title>Genome Analysis of Deinococcus marmoris KOPRI26562.</title>
        <authorList>
            <person name="Kim J.H."/>
            <person name="Oh H.-M."/>
        </authorList>
    </citation>
    <scope>NUCLEOTIDE SEQUENCE [LARGE SCALE GENOMIC DNA]</scope>
    <source>
        <strain evidence="3">PAMC 26633</strain>
    </source>
</reference>
<keyword evidence="1" id="KW-0732">Signal</keyword>
<dbReference type="Proteomes" id="UP000214720">
    <property type="component" value="Unassembled WGS sequence"/>
</dbReference>
<organism evidence="2 3">
    <name type="scientific">Caballeronia sordidicola</name>
    <name type="common">Burkholderia sordidicola</name>
    <dbReference type="NCBI Taxonomy" id="196367"/>
    <lineage>
        <taxon>Bacteria</taxon>
        <taxon>Pseudomonadati</taxon>
        <taxon>Pseudomonadota</taxon>
        <taxon>Betaproteobacteria</taxon>
        <taxon>Burkholderiales</taxon>
        <taxon>Burkholderiaceae</taxon>
        <taxon>Caballeronia</taxon>
    </lineage>
</organism>
<evidence type="ECO:0000256" key="1">
    <source>
        <dbReference type="SAM" id="SignalP"/>
    </source>
</evidence>
<dbReference type="Pfam" id="PF06834">
    <property type="entry name" value="TraU"/>
    <property type="match status" value="1"/>
</dbReference>
<name>A0A226X799_CABSO</name>
<comment type="caution">
    <text evidence="2">The sequence shown here is derived from an EMBL/GenBank/DDBJ whole genome shotgun (WGS) entry which is preliminary data.</text>
</comment>
<protein>
    <submittedName>
        <fullName evidence="2">IncF plasmid conjugative transfer pilus assembly protein TraU</fullName>
    </submittedName>
</protein>
<sequence>MKHLIRLWLAVVIGFGLSGGAQAQQICNGSFPNLITDVCYDCIFPISIMGGLLNLGVSGDDYNTGVSGSPICICANNLAVGTPVSFWEPRYMVDTTTKPGCMPLLGGIDINTPYNAAEYGGEKVTTAPIGGKRKSSFMQVNEYINPVMSAIGVVVNNPCLDSRSFDVPFLSWADPTWNDDALSLMLTPYAYPFAGIPSIAAELPDSISATVGFPMEILFWVAGAWGPMYPLDGNVAVANTPEQVSHLMIARIFAKLHAAGAQQTSAGQDALDSCGALGVPQLVMDKRQYKTNRTFPFPDNMCTPIGRPLSFQEIGTSRPQDKDYGYFVFQRKDCCATTTIAQ</sequence>
<dbReference type="RefSeq" id="WP_256982262.1">
    <property type="nucleotide sequence ID" value="NZ_MTHB01000042.1"/>
</dbReference>
<dbReference type="InterPro" id="IPR009649">
    <property type="entry name" value="TraU"/>
</dbReference>
<accession>A0A226X799</accession>